<evidence type="ECO:0000256" key="3">
    <source>
        <dbReference type="ARBA" id="ARBA00022695"/>
    </source>
</evidence>
<protein>
    <recommendedName>
        <fullName evidence="1">citrate lyase holo-[acyl-carrier protein] synthase</fullName>
        <ecNumber evidence="1">2.7.7.61</ecNumber>
    </recommendedName>
</protein>
<dbReference type="NCBIfam" id="TIGR03124">
    <property type="entry name" value="citrate_citX"/>
    <property type="match status" value="1"/>
</dbReference>
<dbReference type="Pfam" id="PF03802">
    <property type="entry name" value="CitX"/>
    <property type="match status" value="1"/>
</dbReference>
<evidence type="ECO:0000256" key="4">
    <source>
        <dbReference type="ARBA" id="ARBA00048574"/>
    </source>
</evidence>
<gene>
    <name evidence="5" type="ORF">JZO67_002036</name>
</gene>
<comment type="catalytic activity">
    <reaction evidence="4">
        <text>apo-[citrate lyase ACP] + 2'-(5''-triphospho-alpha-D-ribosyl)-3'-dephospho-CoA = holo-[citrate lyase ACP] + diphosphate</text>
        <dbReference type="Rhea" id="RHEA:16333"/>
        <dbReference type="Rhea" id="RHEA-COMP:10157"/>
        <dbReference type="Rhea" id="RHEA-COMP:10158"/>
        <dbReference type="ChEBI" id="CHEBI:29999"/>
        <dbReference type="ChEBI" id="CHEBI:33019"/>
        <dbReference type="ChEBI" id="CHEBI:61378"/>
        <dbReference type="ChEBI" id="CHEBI:82683"/>
        <dbReference type="EC" id="2.7.7.61"/>
    </reaction>
</comment>
<dbReference type="EMBL" id="JAFREL020000001">
    <property type="protein sequence ID" value="MEO1770085.1"/>
    <property type="molecule type" value="Genomic_DNA"/>
</dbReference>
<keyword evidence="3" id="KW-0548">Nucleotidyltransferase</keyword>
<comment type="caution">
    <text evidence="5">The sequence shown here is derived from an EMBL/GenBank/DDBJ whole genome shotgun (WGS) entry which is preliminary data.</text>
</comment>
<proteinExistence type="predicted"/>
<evidence type="ECO:0000256" key="2">
    <source>
        <dbReference type="ARBA" id="ARBA00022679"/>
    </source>
</evidence>
<sequence length="187" mass="21406">MSSKTFNDLFNGPVISLEEMLESREERAAMQQELLLTDSQSSLLCATMNIPGPVKTSMKLEEIFETITEAIEQELTGISPDANLYWEKNTGLEYYLLLPLAPQELKTKMVQIEEQHPYGRLVDLDVLWQENDEIKSISRQELGFAPRRCFICDKDAKECGRSRAHSILEMQQAIAQIVEKEEELKHG</sequence>
<dbReference type="NCBIfam" id="NF002383">
    <property type="entry name" value="PRK01392.1"/>
    <property type="match status" value="1"/>
</dbReference>
<evidence type="ECO:0000256" key="1">
    <source>
        <dbReference type="ARBA" id="ARBA00012524"/>
    </source>
</evidence>
<reference evidence="5 6" key="1">
    <citation type="submission" date="2021-03" db="EMBL/GenBank/DDBJ databases">
        <authorList>
            <person name="Gilmore M.S."/>
            <person name="Schwartzman J."/>
            <person name="Van Tyne D."/>
            <person name="Martin M."/>
            <person name="Earl A.M."/>
            <person name="Manson A.L."/>
            <person name="Straub T."/>
            <person name="Salamzade R."/>
            <person name="Saavedra J."/>
            <person name="Lebreton F."/>
            <person name="Prichula J."/>
            <person name="Schaufler K."/>
            <person name="Gaca A."/>
            <person name="Sgardioli B."/>
            <person name="Wagenaar J."/>
            <person name="Strong T."/>
        </authorList>
    </citation>
    <scope>NUCLEOTIDE SEQUENCE [LARGE SCALE GENOMIC DNA]</scope>
    <source>
        <strain evidence="5 6">665A</strain>
    </source>
</reference>
<evidence type="ECO:0000313" key="5">
    <source>
        <dbReference type="EMBL" id="MEO1770085.1"/>
    </source>
</evidence>
<reference evidence="5 6" key="2">
    <citation type="submission" date="2024-02" db="EMBL/GenBank/DDBJ databases">
        <title>The Genome Sequence of Enterococcus sp. DIV0159.</title>
        <authorList>
            <person name="Earl A."/>
            <person name="Manson A."/>
            <person name="Gilmore M."/>
            <person name="Sanders J."/>
            <person name="Shea T."/>
            <person name="Howe W."/>
            <person name="Livny J."/>
            <person name="Cuomo C."/>
            <person name="Neafsey D."/>
            <person name="Birren B."/>
        </authorList>
    </citation>
    <scope>NUCLEOTIDE SEQUENCE [LARGE SCALE GENOMIC DNA]</scope>
    <source>
        <strain evidence="5 6">665A</strain>
    </source>
</reference>
<dbReference type="RefSeq" id="WP_207701488.1">
    <property type="nucleotide sequence ID" value="NZ_JAFREL020000001.1"/>
</dbReference>
<keyword evidence="6" id="KW-1185">Reference proteome</keyword>
<name>A0ABV0EN93_9ENTE</name>
<accession>A0ABV0EN93</accession>
<dbReference type="InterPro" id="IPR005551">
    <property type="entry name" value="CitX"/>
</dbReference>
<dbReference type="Proteomes" id="UP000664357">
    <property type="component" value="Unassembled WGS sequence"/>
</dbReference>
<keyword evidence="2" id="KW-0808">Transferase</keyword>
<dbReference type="EC" id="2.7.7.61" evidence="1"/>
<evidence type="ECO:0000313" key="6">
    <source>
        <dbReference type="Proteomes" id="UP000664357"/>
    </source>
</evidence>
<organism evidence="5 6">
    <name type="scientific">Candidatus Enterococcus ferrettii</name>
    <dbReference type="NCBI Taxonomy" id="2815324"/>
    <lineage>
        <taxon>Bacteria</taxon>
        <taxon>Bacillati</taxon>
        <taxon>Bacillota</taxon>
        <taxon>Bacilli</taxon>
        <taxon>Lactobacillales</taxon>
        <taxon>Enterococcaceae</taxon>
        <taxon>Enterococcus</taxon>
    </lineage>
</organism>